<organism evidence="3 4">
    <name type="scientific">Coemansia javaensis</name>
    <dbReference type="NCBI Taxonomy" id="2761396"/>
    <lineage>
        <taxon>Eukaryota</taxon>
        <taxon>Fungi</taxon>
        <taxon>Fungi incertae sedis</taxon>
        <taxon>Zoopagomycota</taxon>
        <taxon>Kickxellomycotina</taxon>
        <taxon>Kickxellomycetes</taxon>
        <taxon>Kickxellales</taxon>
        <taxon>Kickxellaceae</taxon>
        <taxon>Coemansia</taxon>
    </lineage>
</organism>
<keyword evidence="1" id="KW-0539">Nucleus</keyword>
<dbReference type="Proteomes" id="UP001140217">
    <property type="component" value="Unassembled WGS sequence"/>
</dbReference>
<dbReference type="AlphaFoldDB" id="A0A9W8H8N0"/>
<keyword evidence="1" id="KW-0137">Centromere</keyword>
<feature type="coiled-coil region" evidence="2">
    <location>
        <begin position="36"/>
        <end position="125"/>
    </location>
</feature>
<dbReference type="InterPro" id="IPR013252">
    <property type="entry name" value="Ndc80_Spc24"/>
</dbReference>
<dbReference type="OrthoDB" id="3344830at2759"/>
<comment type="similarity">
    <text evidence="1">Belongs to the SPC24 family.</text>
</comment>
<evidence type="ECO:0000313" key="3">
    <source>
        <dbReference type="EMBL" id="KAJ2780399.1"/>
    </source>
</evidence>
<keyword evidence="1" id="KW-0132">Cell division</keyword>
<keyword evidence="1" id="KW-0995">Kinetochore</keyword>
<sequence length="195" mass="21257">MSTEELPENRNVILSVTATLQHSEDARICGDVSRRLEQARVERRGEADRAQEALQQLSRRLQGAQERVEASKAQRELKSHAETMRDLAGERQATEAGIGSLEARRAALEADIAALEARLGALDENVEQQMAPDESVLRLQILRGLGVEPLANAQTGLVEKARVWTAASACVVAVRGPDQPPPAHQLAAQLWDLCS</sequence>
<keyword evidence="2" id="KW-0175">Coiled coil</keyword>
<keyword evidence="1" id="KW-0498">Mitosis</keyword>
<comment type="caution">
    <text evidence="3">The sequence shown here is derived from an EMBL/GenBank/DDBJ whole genome shotgun (WGS) entry which is preliminary data.</text>
</comment>
<dbReference type="GO" id="GO:0000776">
    <property type="term" value="C:kinetochore"/>
    <property type="evidence" value="ECO:0007669"/>
    <property type="project" value="UniProtKB-KW"/>
</dbReference>
<keyword evidence="4" id="KW-1185">Reference proteome</keyword>
<proteinExistence type="inferred from homology"/>
<comment type="subcellular location">
    <subcellularLocation>
        <location evidence="1">Nucleus</location>
    </subcellularLocation>
    <subcellularLocation>
        <location evidence="1">Chromosome</location>
        <location evidence="1">Centromere</location>
        <location evidence="1">Kinetochore</location>
    </subcellularLocation>
</comment>
<reference evidence="3" key="1">
    <citation type="submission" date="2022-07" db="EMBL/GenBank/DDBJ databases">
        <title>Phylogenomic reconstructions and comparative analyses of Kickxellomycotina fungi.</title>
        <authorList>
            <person name="Reynolds N.K."/>
            <person name="Stajich J.E."/>
            <person name="Barry K."/>
            <person name="Grigoriev I.V."/>
            <person name="Crous P."/>
            <person name="Smith M.E."/>
        </authorList>
    </citation>
    <scope>NUCLEOTIDE SEQUENCE</scope>
    <source>
        <strain evidence="3">NBRC 105414</strain>
    </source>
</reference>
<accession>A0A9W8H8N0</accession>
<name>A0A9W8H8N0_9FUNG</name>
<comment type="function">
    <text evidence="1">Acts as a component of the essential kinetochore-associated NDC80 complex, which is required for chromosome segregation and spindle checkpoint activity.</text>
</comment>
<evidence type="ECO:0000256" key="1">
    <source>
        <dbReference type="RuleBase" id="RU368011"/>
    </source>
</evidence>
<evidence type="ECO:0000256" key="2">
    <source>
        <dbReference type="SAM" id="Coils"/>
    </source>
</evidence>
<evidence type="ECO:0000313" key="4">
    <source>
        <dbReference type="Proteomes" id="UP001140217"/>
    </source>
</evidence>
<protein>
    <recommendedName>
        <fullName evidence="1">Kinetochore protein Spc24</fullName>
    </recommendedName>
</protein>
<keyword evidence="1" id="KW-0131">Cell cycle</keyword>
<dbReference type="GO" id="GO:0051301">
    <property type="term" value="P:cell division"/>
    <property type="evidence" value="ECO:0007669"/>
    <property type="project" value="UniProtKB-UniRule"/>
</dbReference>
<dbReference type="EMBL" id="JANBUL010000140">
    <property type="protein sequence ID" value="KAJ2780399.1"/>
    <property type="molecule type" value="Genomic_DNA"/>
</dbReference>
<dbReference type="Gene3D" id="1.10.287.1490">
    <property type="match status" value="1"/>
</dbReference>
<gene>
    <name evidence="3" type="ORF">H4R18_003480</name>
</gene>
<comment type="subunit">
    <text evidence="1">Component of the NDC80 complex.</text>
</comment>
<keyword evidence="1" id="KW-0158">Chromosome</keyword>
<dbReference type="Pfam" id="PF08286">
    <property type="entry name" value="Spc24"/>
    <property type="match status" value="1"/>
</dbReference>
<dbReference type="GO" id="GO:0005634">
    <property type="term" value="C:nucleus"/>
    <property type="evidence" value="ECO:0007669"/>
    <property type="project" value="UniProtKB-SubCell"/>
</dbReference>